<organism evidence="1">
    <name type="scientific">Salmonella enterica</name>
    <name type="common">Salmonella choleraesuis</name>
    <dbReference type="NCBI Taxonomy" id="28901"/>
    <lineage>
        <taxon>Bacteria</taxon>
        <taxon>Pseudomonadati</taxon>
        <taxon>Pseudomonadota</taxon>
        <taxon>Gammaproteobacteria</taxon>
        <taxon>Enterobacterales</taxon>
        <taxon>Enterobacteriaceae</taxon>
        <taxon>Salmonella</taxon>
    </lineage>
</organism>
<proteinExistence type="predicted"/>
<reference evidence="1" key="1">
    <citation type="submission" date="2019-10" db="EMBL/GenBank/DDBJ databases">
        <authorList>
            <consortium name="PulseNet: The National Subtyping Network for Foodborne Disease Surveillance"/>
            <person name="Tarr C.L."/>
            <person name="Trees E."/>
            <person name="Katz L.S."/>
            <person name="Carleton-Romer H.A."/>
            <person name="Stroika S."/>
            <person name="Kucerova Z."/>
            <person name="Roache K.F."/>
            <person name="Sabol A.L."/>
            <person name="Besser J."/>
            <person name="Gerner-Smidt P."/>
        </authorList>
    </citation>
    <scope>NUCLEOTIDE SEQUENCE</scope>
    <source>
        <strain evidence="1">PNUSAS102632</strain>
    </source>
</reference>
<dbReference type="EMBL" id="AAMBER010000016">
    <property type="protein sequence ID" value="EDF5515189.1"/>
    <property type="molecule type" value="Genomic_DNA"/>
</dbReference>
<evidence type="ECO:0000313" key="1">
    <source>
        <dbReference type="EMBL" id="EDF5515189.1"/>
    </source>
</evidence>
<accession>A0A628V6S9</accession>
<gene>
    <name evidence="1" type="ORF">GB848_19855</name>
</gene>
<dbReference type="AlphaFoldDB" id="A0A628V6S9"/>
<comment type="caution">
    <text evidence="1">The sequence shown here is derived from an EMBL/GenBank/DDBJ whole genome shotgun (WGS) entry which is preliminary data.</text>
</comment>
<sequence length="243" mass="26915">MMMTDRVVIYARYWPVATAVQALLSDETSLTGVAVFSGDALVAGLEGMRQAPVILGLNPHEHVEMLYRLQPLLSGRPVLFVSRQFWWSDRMLPFLLGMTGVSFCSLDELDEVRRRRGGLRSVMSMPESCLPANEAEGTGEVRHGPLPGLLAWMNTRLQRQLKRSLSGREREILLILSAGATHTIPSKTLSLYKVRALSRAGMSRHAVSLFRGVTLRASLQVPFPCPGEAGPADMIKNREEETT</sequence>
<protein>
    <submittedName>
        <fullName evidence="1">Uncharacterized protein</fullName>
    </submittedName>
</protein>
<name>A0A628V6S9_SALER</name>